<dbReference type="EMBL" id="JAIFZM010000007">
    <property type="protein sequence ID" value="MCG3419423.1"/>
    <property type="molecule type" value="Genomic_DNA"/>
</dbReference>
<evidence type="ECO:0000313" key="5">
    <source>
        <dbReference type="EMBL" id="MCG3419423.1"/>
    </source>
</evidence>
<dbReference type="PANTHER" id="PTHR43280:SF2">
    <property type="entry name" value="HTH-TYPE TRANSCRIPTIONAL REGULATOR EXSA"/>
    <property type="match status" value="1"/>
</dbReference>
<dbReference type="PANTHER" id="PTHR43280">
    <property type="entry name" value="ARAC-FAMILY TRANSCRIPTIONAL REGULATOR"/>
    <property type="match status" value="1"/>
</dbReference>
<evidence type="ECO:0000256" key="2">
    <source>
        <dbReference type="ARBA" id="ARBA00023125"/>
    </source>
</evidence>
<dbReference type="InterPro" id="IPR037923">
    <property type="entry name" value="HTH-like"/>
</dbReference>
<dbReference type="SUPFAM" id="SSF46689">
    <property type="entry name" value="Homeodomain-like"/>
    <property type="match status" value="2"/>
</dbReference>
<gene>
    <name evidence="5" type="ORF">K3T81_09680</name>
</gene>
<dbReference type="InterPro" id="IPR014710">
    <property type="entry name" value="RmlC-like_jellyroll"/>
</dbReference>
<dbReference type="Pfam" id="PF07883">
    <property type="entry name" value="Cupin_2"/>
    <property type="match status" value="1"/>
</dbReference>
<feature type="domain" description="HTH araC/xylS-type" evidence="4">
    <location>
        <begin position="163"/>
        <end position="261"/>
    </location>
</feature>
<dbReference type="PROSITE" id="PS01124">
    <property type="entry name" value="HTH_ARAC_FAMILY_2"/>
    <property type="match status" value="1"/>
</dbReference>
<keyword evidence="1" id="KW-0805">Transcription regulation</keyword>
<dbReference type="PROSITE" id="PS00041">
    <property type="entry name" value="HTH_ARAC_FAMILY_1"/>
    <property type="match status" value="1"/>
</dbReference>
<dbReference type="Pfam" id="PF12833">
    <property type="entry name" value="HTH_18"/>
    <property type="match status" value="1"/>
</dbReference>
<dbReference type="GO" id="GO:0003700">
    <property type="term" value="F:DNA-binding transcription factor activity"/>
    <property type="evidence" value="ECO:0007669"/>
    <property type="project" value="InterPro"/>
</dbReference>
<sequence length="274" mass="32430">MLVSGIIIKENVHTDKNLVKSHYHHVHQILYVLESKGEIIFNNQVHAFKKDNLAFIPPYSKHSIIAEDKMTVLVLEFDLLQLDNGINEILREEDNFAETRIIELNLFESVHVRQLLRRMLYEQSQQDNYRFMAIKIFLSELLLTLLRSNKEQSITNANSLRAERLRKYIDENYFEIVDAGDISQRLGISTRHVNTIFKESYNITPMKYLNEVRMETAKKLLMETDKDIASICFEIGFESLSTFYRRFKNYMKISPHKYRVNNHYIQGMSTRDKV</sequence>
<dbReference type="InterPro" id="IPR018062">
    <property type="entry name" value="HTH_AraC-typ_CS"/>
</dbReference>
<dbReference type="InterPro" id="IPR009057">
    <property type="entry name" value="Homeodomain-like_sf"/>
</dbReference>
<evidence type="ECO:0000256" key="3">
    <source>
        <dbReference type="ARBA" id="ARBA00023163"/>
    </source>
</evidence>
<reference evidence="5 6" key="1">
    <citation type="journal article" date="2022" name="Evol. Bioinform. Online">
        <title>Draft Genome Sequence of Oceanobacillus jordanicus Strain GSFE11, a Halotolerant Plant Growth-Promoting Bacterial Endophyte Isolated From the Jordan Valley.</title>
        <authorList>
            <person name="Alhindi T."/>
            <person name="Albdaiwi R."/>
        </authorList>
    </citation>
    <scope>NUCLEOTIDE SEQUENCE [LARGE SCALE GENOMIC DNA]</scope>
    <source>
        <strain evidence="5 6">GSFE11</strain>
    </source>
</reference>
<dbReference type="InterPro" id="IPR018060">
    <property type="entry name" value="HTH_AraC"/>
</dbReference>
<dbReference type="Gene3D" id="2.60.120.10">
    <property type="entry name" value="Jelly Rolls"/>
    <property type="match status" value="1"/>
</dbReference>
<proteinExistence type="predicted"/>
<keyword evidence="3" id="KW-0804">Transcription</keyword>
<dbReference type="SUPFAM" id="SSF51215">
    <property type="entry name" value="Regulatory protein AraC"/>
    <property type="match status" value="1"/>
</dbReference>
<keyword evidence="6" id="KW-1185">Reference proteome</keyword>
<comment type="caution">
    <text evidence="5">The sequence shown here is derived from an EMBL/GenBank/DDBJ whole genome shotgun (WGS) entry which is preliminary data.</text>
</comment>
<keyword evidence="2" id="KW-0238">DNA-binding</keyword>
<dbReference type="AlphaFoldDB" id="A0AAW5B461"/>
<protein>
    <submittedName>
        <fullName evidence="5">AraC family transcriptional regulator</fullName>
    </submittedName>
</protein>
<dbReference type="Proteomes" id="UP001199631">
    <property type="component" value="Unassembled WGS sequence"/>
</dbReference>
<dbReference type="Gene3D" id="1.10.10.60">
    <property type="entry name" value="Homeodomain-like"/>
    <property type="match status" value="2"/>
</dbReference>
<dbReference type="InterPro" id="IPR013096">
    <property type="entry name" value="Cupin_2"/>
</dbReference>
<name>A0AAW5B461_9BACI</name>
<evidence type="ECO:0000259" key="4">
    <source>
        <dbReference type="PROSITE" id="PS01124"/>
    </source>
</evidence>
<organism evidence="5 6">
    <name type="scientific">Oceanobacillus jordanicus</name>
    <dbReference type="NCBI Taxonomy" id="2867266"/>
    <lineage>
        <taxon>Bacteria</taxon>
        <taxon>Bacillati</taxon>
        <taxon>Bacillota</taxon>
        <taxon>Bacilli</taxon>
        <taxon>Bacillales</taxon>
        <taxon>Bacillaceae</taxon>
        <taxon>Oceanobacillus</taxon>
    </lineage>
</organism>
<evidence type="ECO:0000256" key="1">
    <source>
        <dbReference type="ARBA" id="ARBA00023015"/>
    </source>
</evidence>
<accession>A0AAW5B461</accession>
<dbReference type="GO" id="GO:0043565">
    <property type="term" value="F:sequence-specific DNA binding"/>
    <property type="evidence" value="ECO:0007669"/>
    <property type="project" value="InterPro"/>
</dbReference>
<evidence type="ECO:0000313" key="6">
    <source>
        <dbReference type="Proteomes" id="UP001199631"/>
    </source>
</evidence>
<dbReference type="SMART" id="SM00342">
    <property type="entry name" value="HTH_ARAC"/>
    <property type="match status" value="1"/>
</dbReference>